<protein>
    <submittedName>
        <fullName evidence="8">CIC11C00000002972</fullName>
    </submittedName>
</protein>
<dbReference type="PANTHER" id="PTHR47338">
    <property type="entry name" value="ZN(II)2CYS6 TRANSCRIPTION FACTOR (EUROFUNG)-RELATED"/>
    <property type="match status" value="1"/>
</dbReference>
<sequence>MKLSQRSGAINQRIVKSMQQPMARPALVARDARVNWPVLPPKSHLAEVIEIFFGNQYQGIFPFIHKPSFVDFLLSDAFNPDSYIAEYHSHIKSESYVSNMSHPDPVLLLSILALCSRLHYQTSLAYAGFLEDISPETFQPDVSAWHRPTRHRPTIDLESASNASKYFGWHARQLMKDVFDSPTVQRIQAFTLLSSHEWGEGNNSRSFLYIGIAARMALVLGLGNETNEQDDTITDNNIRQIVIESKRRSIWSVYMMDRCNSSGRQRSPAIRIEDIKINLPSLENDFIFGNANQSLTYTQFKDHLGSTENDSKLEVPLVGFSIMTFEIWAKIAKWVGEVGAKYETDSPWLPESKFHELSLSLDRVEELLPLNFKLTQFNLKMHIQLGTATHFGYFHGLFLTCRIFLNREYLFCNPRSFPDGWWKDLILQLLGSLEQISSMMETLRARKMLVIAPFTGFESFTCVVTSFYFSAFPNEILLENIPIEEYGIEGTLDEIETWKFKYKKLALTCLELLSSWSLAWELGRKWQKLAVKLGVLFGQLAQSGSSEFNSDYLRHSMHDYGSSEVLEVYSPGSMAKMYDKSEREIIRLLNKENSSDGQNQLQSNENGPSSAIQLLAIPAFSFSTKYSSIYPGWNESDFNELIMDANGQT</sequence>
<evidence type="ECO:0000256" key="6">
    <source>
        <dbReference type="SAM" id="Phobius"/>
    </source>
</evidence>
<keyword evidence="6" id="KW-1133">Transmembrane helix</keyword>
<dbReference type="OrthoDB" id="39175at2759"/>
<evidence type="ECO:0000256" key="1">
    <source>
        <dbReference type="ARBA" id="ARBA00004123"/>
    </source>
</evidence>
<dbReference type="GO" id="GO:0008270">
    <property type="term" value="F:zinc ion binding"/>
    <property type="evidence" value="ECO:0007669"/>
    <property type="project" value="InterPro"/>
</dbReference>
<keyword evidence="3" id="KW-0805">Transcription regulation</keyword>
<dbReference type="PANTHER" id="PTHR47338:SF5">
    <property type="entry name" value="ZN(II)2CYS6 TRANSCRIPTION FACTOR (EUROFUNG)"/>
    <property type="match status" value="1"/>
</dbReference>
<reference evidence="8 9" key="1">
    <citation type="submission" date="2016-10" db="EMBL/GenBank/DDBJ databases">
        <authorList>
            <person name="de Groot N.N."/>
        </authorList>
    </citation>
    <scope>NUCLEOTIDE SEQUENCE [LARGE SCALE GENOMIC DNA]</scope>
    <source>
        <strain evidence="8 9">CBS 141442</strain>
    </source>
</reference>
<comment type="subcellular location">
    <subcellularLocation>
        <location evidence="1">Nucleus</location>
    </subcellularLocation>
</comment>
<dbReference type="Proteomes" id="UP000182334">
    <property type="component" value="Chromosome VII"/>
</dbReference>
<keyword evidence="6" id="KW-0472">Membrane</keyword>
<dbReference type="EMBL" id="LT635762">
    <property type="protein sequence ID" value="SGZ58086.1"/>
    <property type="molecule type" value="Genomic_DNA"/>
</dbReference>
<name>A0A1L0E0M8_9ASCO</name>
<gene>
    <name evidence="8" type="ORF">SAMEA4029010_CIC11G00000002972</name>
</gene>
<dbReference type="CDD" id="cd12148">
    <property type="entry name" value="fungal_TF_MHR"/>
    <property type="match status" value="1"/>
</dbReference>
<feature type="transmembrane region" description="Helical" evidence="6">
    <location>
        <begin position="448"/>
        <end position="469"/>
    </location>
</feature>
<dbReference type="GO" id="GO:0006351">
    <property type="term" value="P:DNA-templated transcription"/>
    <property type="evidence" value="ECO:0007669"/>
    <property type="project" value="InterPro"/>
</dbReference>
<accession>A0A1L0E0M8</accession>
<evidence type="ECO:0000256" key="2">
    <source>
        <dbReference type="ARBA" id="ARBA00022723"/>
    </source>
</evidence>
<feature type="domain" description="Xylanolytic transcriptional activator regulatory" evidence="7">
    <location>
        <begin position="206"/>
        <end position="286"/>
    </location>
</feature>
<evidence type="ECO:0000256" key="3">
    <source>
        <dbReference type="ARBA" id="ARBA00023015"/>
    </source>
</evidence>
<dbReference type="GO" id="GO:0000981">
    <property type="term" value="F:DNA-binding transcription factor activity, RNA polymerase II-specific"/>
    <property type="evidence" value="ECO:0007669"/>
    <property type="project" value="InterPro"/>
</dbReference>
<proteinExistence type="predicted"/>
<keyword evidence="4" id="KW-0804">Transcription</keyword>
<dbReference type="SMART" id="SM00906">
    <property type="entry name" value="Fungal_trans"/>
    <property type="match status" value="1"/>
</dbReference>
<evidence type="ECO:0000259" key="7">
    <source>
        <dbReference type="SMART" id="SM00906"/>
    </source>
</evidence>
<keyword evidence="2" id="KW-0479">Metal-binding</keyword>
<dbReference type="GO" id="GO:0003677">
    <property type="term" value="F:DNA binding"/>
    <property type="evidence" value="ECO:0007669"/>
    <property type="project" value="InterPro"/>
</dbReference>
<dbReference type="Pfam" id="PF04082">
    <property type="entry name" value="Fungal_trans"/>
    <property type="match status" value="1"/>
</dbReference>
<keyword evidence="6" id="KW-0812">Transmembrane</keyword>
<keyword evidence="9" id="KW-1185">Reference proteome</keyword>
<organism evidence="8 9">
    <name type="scientific">Sungouiella intermedia</name>
    <dbReference type="NCBI Taxonomy" id="45354"/>
    <lineage>
        <taxon>Eukaryota</taxon>
        <taxon>Fungi</taxon>
        <taxon>Dikarya</taxon>
        <taxon>Ascomycota</taxon>
        <taxon>Saccharomycotina</taxon>
        <taxon>Pichiomycetes</taxon>
        <taxon>Metschnikowiaceae</taxon>
        <taxon>Sungouiella</taxon>
    </lineage>
</organism>
<dbReference type="AlphaFoldDB" id="A0A1L0E0M8"/>
<dbReference type="InterPro" id="IPR007219">
    <property type="entry name" value="XnlR_reg_dom"/>
</dbReference>
<dbReference type="InterPro" id="IPR050815">
    <property type="entry name" value="TF_fung"/>
</dbReference>
<evidence type="ECO:0000256" key="5">
    <source>
        <dbReference type="ARBA" id="ARBA00023242"/>
    </source>
</evidence>
<dbReference type="GO" id="GO:0005634">
    <property type="term" value="C:nucleus"/>
    <property type="evidence" value="ECO:0007669"/>
    <property type="project" value="UniProtKB-SubCell"/>
</dbReference>
<evidence type="ECO:0000256" key="4">
    <source>
        <dbReference type="ARBA" id="ARBA00023163"/>
    </source>
</evidence>
<evidence type="ECO:0000313" key="9">
    <source>
        <dbReference type="Proteomes" id="UP000182334"/>
    </source>
</evidence>
<dbReference type="STRING" id="45354.A0A1L0E0M8"/>
<keyword evidence="5" id="KW-0539">Nucleus</keyword>
<evidence type="ECO:0000313" key="8">
    <source>
        <dbReference type="EMBL" id="SGZ58086.1"/>
    </source>
</evidence>